<proteinExistence type="predicted"/>
<sequence length="146" mass="15049">MAADLPCDDAGVCMVCGVAAPSEVDLLRCSTCATPWHSPCLSNPPALSEAAIWSCPDCSGDPVAPAAPAAGGELVAAVRAIEADTTLSDAEKARRRQNILAGRSAASAPDDDVDDSAEDDVLNIFGRSFSCAFCMKLLDRPVTLLP</sequence>
<dbReference type="Gene3D" id="3.30.40.10">
    <property type="entry name" value="Zinc/RING finger domain, C3HC4 (zinc finger)"/>
    <property type="match status" value="1"/>
</dbReference>
<dbReference type="InterPro" id="IPR019787">
    <property type="entry name" value="Znf_PHD-finger"/>
</dbReference>
<dbReference type="InterPro" id="IPR045134">
    <property type="entry name" value="UHRF1/2-like"/>
</dbReference>
<dbReference type="PROSITE" id="PS01359">
    <property type="entry name" value="ZF_PHD_1"/>
    <property type="match status" value="1"/>
</dbReference>
<keyword evidence="1" id="KW-0479">Metal-binding</keyword>
<evidence type="ECO:0000256" key="3">
    <source>
        <dbReference type="ARBA" id="ARBA00022833"/>
    </source>
</evidence>
<dbReference type="AlphaFoldDB" id="A0A1D6HX02"/>
<dbReference type="CDD" id="cd15489">
    <property type="entry name" value="PHD_SF"/>
    <property type="match status" value="1"/>
</dbReference>
<dbReference type="SMART" id="SM00249">
    <property type="entry name" value="PHD"/>
    <property type="match status" value="1"/>
</dbReference>
<keyword evidence="2" id="KW-0863">Zinc-finger</keyword>
<dbReference type="InterPro" id="IPR013083">
    <property type="entry name" value="Znf_RING/FYVE/PHD"/>
</dbReference>
<dbReference type="InterPro" id="IPR011011">
    <property type="entry name" value="Znf_FYVE_PHD"/>
</dbReference>
<gene>
    <name evidence="4" type="ORF">ZEAMMB73_Zm00001d019342</name>
</gene>
<dbReference type="InterPro" id="IPR019786">
    <property type="entry name" value="Zinc_finger_PHD-type_CS"/>
</dbReference>
<dbReference type="PROSITE" id="PS50016">
    <property type="entry name" value="ZF_PHD_2"/>
    <property type="match status" value="1"/>
</dbReference>
<organism evidence="4">
    <name type="scientific">Zea mays</name>
    <name type="common">Maize</name>
    <dbReference type="NCBI Taxonomy" id="4577"/>
    <lineage>
        <taxon>Eukaryota</taxon>
        <taxon>Viridiplantae</taxon>
        <taxon>Streptophyta</taxon>
        <taxon>Embryophyta</taxon>
        <taxon>Tracheophyta</taxon>
        <taxon>Spermatophyta</taxon>
        <taxon>Magnoliopsida</taxon>
        <taxon>Liliopsida</taxon>
        <taxon>Poales</taxon>
        <taxon>Poaceae</taxon>
        <taxon>PACMAD clade</taxon>
        <taxon>Panicoideae</taxon>
        <taxon>Andropogonodae</taxon>
        <taxon>Andropogoneae</taxon>
        <taxon>Tripsacinae</taxon>
        <taxon>Zea</taxon>
    </lineage>
</organism>
<dbReference type="EMBL" id="CM007650">
    <property type="protein sequence ID" value="ONM52749.1"/>
    <property type="molecule type" value="Genomic_DNA"/>
</dbReference>
<evidence type="ECO:0000256" key="1">
    <source>
        <dbReference type="ARBA" id="ARBA00022723"/>
    </source>
</evidence>
<evidence type="ECO:0000313" key="4">
    <source>
        <dbReference type="EMBL" id="ONM52749.1"/>
    </source>
</evidence>
<reference evidence="4" key="1">
    <citation type="submission" date="2015-12" db="EMBL/GenBank/DDBJ databases">
        <title>Update maize B73 reference genome by single molecule sequencing technologies.</title>
        <authorList>
            <consortium name="Maize Genome Sequencing Project"/>
            <person name="Ware D."/>
        </authorList>
    </citation>
    <scope>NUCLEOTIDE SEQUENCE [LARGE SCALE GENOMIC DNA]</scope>
    <source>
        <tissue evidence="4">Seedling</tissue>
    </source>
</reference>
<dbReference type="GO" id="GO:0008270">
    <property type="term" value="F:zinc ion binding"/>
    <property type="evidence" value="ECO:0007669"/>
    <property type="project" value="UniProtKB-KW"/>
</dbReference>
<name>A0A1D6HX02_MAIZE</name>
<keyword evidence="3" id="KW-0862">Zinc</keyword>
<dbReference type="PANTHER" id="PTHR14140">
    <property type="entry name" value="E3 UBIQUITIN-PROTEIN LIGASE UHRF-RELATED"/>
    <property type="match status" value="1"/>
</dbReference>
<dbReference type="FunFam" id="3.30.40.10:FF:000470">
    <property type="entry name" value="Putative RING finger U-box domain family protein"/>
    <property type="match status" value="1"/>
</dbReference>
<dbReference type="ExpressionAtlas" id="A0A1D6HX02">
    <property type="expression patterns" value="baseline"/>
</dbReference>
<protein>
    <submittedName>
        <fullName evidence="4">E3 ubiquitin-protein ligase ORTHRUS 2</fullName>
    </submittedName>
</protein>
<dbReference type="SUPFAM" id="SSF57903">
    <property type="entry name" value="FYVE/PHD zinc finger"/>
    <property type="match status" value="1"/>
</dbReference>
<dbReference type="PANTHER" id="PTHR14140:SF36">
    <property type="entry name" value="RING-TYPE E3 UBIQUITIN TRANSFERASE"/>
    <property type="match status" value="1"/>
</dbReference>
<accession>A0A1D6HX02</accession>
<evidence type="ECO:0000256" key="2">
    <source>
        <dbReference type="ARBA" id="ARBA00022771"/>
    </source>
</evidence>
<dbReference type="InterPro" id="IPR001965">
    <property type="entry name" value="Znf_PHD"/>
</dbReference>